<keyword evidence="1" id="KW-1133">Transmembrane helix</keyword>
<evidence type="ECO:0000313" key="5">
    <source>
        <dbReference type="Proteomes" id="UP000676386"/>
    </source>
</evidence>
<keyword evidence="1" id="KW-0472">Membrane</keyword>
<comment type="caution">
    <text evidence="4">The sequence shown here is derived from an EMBL/GenBank/DDBJ whole genome shotgun (WGS) entry which is preliminary data.</text>
</comment>
<proteinExistence type="predicted"/>
<keyword evidence="1" id="KW-0812">Transmembrane</keyword>
<feature type="domain" description="FecR protein" evidence="2">
    <location>
        <begin position="173"/>
        <end position="267"/>
    </location>
</feature>
<keyword evidence="5" id="KW-1185">Reference proteome</keyword>
<dbReference type="InterPro" id="IPR006860">
    <property type="entry name" value="FecR"/>
</dbReference>
<dbReference type="InterPro" id="IPR012373">
    <property type="entry name" value="Ferrdict_sens_TM"/>
</dbReference>
<dbReference type="Proteomes" id="UP000676386">
    <property type="component" value="Unassembled WGS sequence"/>
</dbReference>
<dbReference type="PANTHER" id="PTHR30273:SF2">
    <property type="entry name" value="PROTEIN FECR"/>
    <property type="match status" value="1"/>
</dbReference>
<dbReference type="Gene3D" id="3.55.50.30">
    <property type="match status" value="1"/>
</dbReference>
<organism evidence="4 5">
    <name type="scientific">Chitinophaga hostae</name>
    <dbReference type="NCBI Taxonomy" id="2831022"/>
    <lineage>
        <taxon>Bacteria</taxon>
        <taxon>Pseudomonadati</taxon>
        <taxon>Bacteroidota</taxon>
        <taxon>Chitinophagia</taxon>
        <taxon>Chitinophagales</taxon>
        <taxon>Chitinophagaceae</taxon>
        <taxon>Chitinophaga</taxon>
    </lineage>
</organism>
<dbReference type="Gene3D" id="2.60.120.1440">
    <property type="match status" value="1"/>
</dbReference>
<evidence type="ECO:0000259" key="3">
    <source>
        <dbReference type="Pfam" id="PF16344"/>
    </source>
</evidence>
<name>A0ABS5J8P3_9BACT</name>
<evidence type="ECO:0000259" key="2">
    <source>
        <dbReference type="Pfam" id="PF04773"/>
    </source>
</evidence>
<dbReference type="Pfam" id="PF16344">
    <property type="entry name" value="FecR_C"/>
    <property type="match status" value="1"/>
</dbReference>
<protein>
    <submittedName>
        <fullName evidence="4">FecR domain-containing protein</fullName>
    </submittedName>
</protein>
<feature type="transmembrane region" description="Helical" evidence="1">
    <location>
        <begin position="79"/>
        <end position="99"/>
    </location>
</feature>
<dbReference type="PIRSF" id="PIRSF018266">
    <property type="entry name" value="FecR"/>
    <property type="match status" value="1"/>
</dbReference>
<feature type="domain" description="Protein FecR C-terminal" evidence="3">
    <location>
        <begin position="311"/>
        <end position="379"/>
    </location>
</feature>
<gene>
    <name evidence="4" type="ORF">KE626_26715</name>
</gene>
<dbReference type="PANTHER" id="PTHR30273">
    <property type="entry name" value="PERIPLASMIC SIGNAL SENSOR AND SIGMA FACTOR ACTIVATOR FECR-RELATED"/>
    <property type="match status" value="1"/>
</dbReference>
<accession>A0ABS5J8P3</accession>
<dbReference type="InterPro" id="IPR032508">
    <property type="entry name" value="FecR_C"/>
</dbReference>
<dbReference type="Pfam" id="PF04773">
    <property type="entry name" value="FecR"/>
    <property type="match status" value="1"/>
</dbReference>
<reference evidence="4 5" key="1">
    <citation type="submission" date="2021-04" db="EMBL/GenBank/DDBJ databases">
        <title>Chitinophaga sp. nov., isolated from the rhizosphere soil.</title>
        <authorList>
            <person name="He S."/>
        </authorList>
    </citation>
    <scope>NUCLEOTIDE SEQUENCE [LARGE SCALE GENOMIC DNA]</scope>
    <source>
        <strain evidence="4 5">2R12</strain>
    </source>
</reference>
<evidence type="ECO:0000313" key="4">
    <source>
        <dbReference type="EMBL" id="MBS0030947.1"/>
    </source>
</evidence>
<dbReference type="EMBL" id="JAGTXB010000018">
    <property type="protein sequence ID" value="MBS0030947.1"/>
    <property type="molecule type" value="Genomic_DNA"/>
</dbReference>
<dbReference type="RefSeq" id="WP_211976084.1">
    <property type="nucleotide sequence ID" value="NZ_CBFHAM010000025.1"/>
</dbReference>
<evidence type="ECO:0000256" key="1">
    <source>
        <dbReference type="SAM" id="Phobius"/>
    </source>
</evidence>
<sequence>MEINELALLSKKYLAGAASEEEKHRLLQWYNAYDEKALTAYIAADDTEAALDKRMRERIKAATMPAAAIPKVVPMRRSYWKVAAAAFILVTAGTGIYLVQSNRKPQMAQLPAPIMPGGDKATLTLADGTVVNLDSAGTGIVTVQGNSKVEKTSHGQIVYKRGPGKGDAVSYNVLRTPRGGQFNITLPDGTNVWLNANSSISYPTAFSGKERKVSITGEAYFEVAGEAEQPFTVKVNEMDVMVLGTHFNINAYADESSIKTTLLKGAVLIRTENGIKHLLPGQQSRVTPAGDEILGIDRVDGSNAIAWKNGYFSFEEADIPTVMRQLSRWYNIEVKYSGNIPAETFTGEIGRGLTQEQLLKVLSRARINFKVEEGRRIIIYP</sequence>